<dbReference type="RefSeq" id="WP_105192341.1">
    <property type="nucleotide sequence ID" value="NZ_PTQZ01000121.1"/>
</dbReference>
<comment type="caution">
    <text evidence="1">The sequence shown here is derived from an EMBL/GenBank/DDBJ whole genome shotgun (WGS) entry which is preliminary data.</text>
</comment>
<gene>
    <name evidence="1" type="ORF">C5O18_05955</name>
</gene>
<dbReference type="AlphaFoldDB" id="A0A2P6AS86"/>
<protein>
    <recommendedName>
        <fullName evidence="3">DUF466 domain-containing protein</fullName>
    </recommendedName>
</protein>
<evidence type="ECO:0000313" key="2">
    <source>
        <dbReference type="Proteomes" id="UP000243900"/>
    </source>
</evidence>
<dbReference type="Pfam" id="PF04328">
    <property type="entry name" value="Sel_put"/>
    <property type="match status" value="1"/>
</dbReference>
<dbReference type="PANTHER" id="PTHR38453">
    <property type="entry name" value="CYTOPLASMIC PROTEIN-RELATED"/>
    <property type="match status" value="1"/>
</dbReference>
<name>A0A2P6AS86_9GAMM</name>
<dbReference type="OrthoDB" id="9814284at2"/>
<evidence type="ECO:0000313" key="1">
    <source>
        <dbReference type="EMBL" id="PQA42370.1"/>
    </source>
</evidence>
<accession>A0A2P6AS86</accession>
<dbReference type="PANTHER" id="PTHR38453:SF1">
    <property type="entry name" value="CYTOPLASMIC PROTEIN"/>
    <property type="match status" value="1"/>
</dbReference>
<organism evidence="1 2">
    <name type="scientific">Amnimonas aquatica</name>
    <dbReference type="NCBI Taxonomy" id="2094561"/>
    <lineage>
        <taxon>Bacteria</taxon>
        <taxon>Pseudomonadati</taxon>
        <taxon>Pseudomonadota</taxon>
        <taxon>Gammaproteobacteria</taxon>
        <taxon>Moraxellales</taxon>
        <taxon>Moraxellaceae</taxon>
        <taxon>Amnimonas</taxon>
    </lineage>
</organism>
<keyword evidence="2" id="KW-1185">Reference proteome</keyword>
<sequence length="65" mass="7509">MSRLAGTWQCCRHFMGMLVGVPDYDAYLAHMREKHPEHPAMTREQFVRSRMEARLGARTVGKCPC</sequence>
<reference evidence="2" key="1">
    <citation type="submission" date="2018-02" db="EMBL/GenBank/DDBJ databases">
        <title>Genome sequencing of Solimonas sp. HR-BB.</title>
        <authorList>
            <person name="Lee Y."/>
            <person name="Jeon C.O."/>
        </authorList>
    </citation>
    <scope>NUCLEOTIDE SEQUENCE [LARGE SCALE GENOMIC DNA]</scope>
    <source>
        <strain evidence="2">HR-E</strain>
    </source>
</reference>
<dbReference type="InterPro" id="IPR007423">
    <property type="entry name" value="Sel_put"/>
</dbReference>
<dbReference type="EMBL" id="PTQZ01000121">
    <property type="protein sequence ID" value="PQA42370.1"/>
    <property type="molecule type" value="Genomic_DNA"/>
</dbReference>
<evidence type="ECO:0008006" key="3">
    <source>
        <dbReference type="Google" id="ProtNLM"/>
    </source>
</evidence>
<dbReference type="Proteomes" id="UP000243900">
    <property type="component" value="Unassembled WGS sequence"/>
</dbReference>
<proteinExistence type="predicted"/>